<evidence type="ECO:0000256" key="2">
    <source>
        <dbReference type="PROSITE-ProRule" id="PRU00235"/>
    </source>
</evidence>
<feature type="repeat" description="RCC1" evidence="2">
    <location>
        <begin position="130"/>
        <end position="179"/>
    </location>
</feature>
<dbReference type="InterPro" id="IPR051625">
    <property type="entry name" value="Signaling_Regulatory_Domain"/>
</dbReference>
<keyword evidence="5" id="KW-1185">Reference proteome</keyword>
<evidence type="ECO:0000313" key="5">
    <source>
        <dbReference type="Proteomes" id="UP001162131"/>
    </source>
</evidence>
<dbReference type="Pfam" id="PF00415">
    <property type="entry name" value="RCC1"/>
    <property type="match status" value="2"/>
</dbReference>
<evidence type="ECO:0000256" key="1">
    <source>
        <dbReference type="ARBA" id="ARBA00022737"/>
    </source>
</evidence>
<evidence type="ECO:0000256" key="3">
    <source>
        <dbReference type="SAM" id="Coils"/>
    </source>
</evidence>
<name>A0AAU9JXM0_9CILI</name>
<dbReference type="Proteomes" id="UP001162131">
    <property type="component" value="Unassembled WGS sequence"/>
</dbReference>
<dbReference type="PROSITE" id="PS50012">
    <property type="entry name" value="RCC1_3"/>
    <property type="match status" value="3"/>
</dbReference>
<accession>A0AAU9JXM0</accession>
<feature type="coiled-coil region" evidence="3">
    <location>
        <begin position="320"/>
        <end position="357"/>
    </location>
</feature>
<dbReference type="InterPro" id="IPR009091">
    <property type="entry name" value="RCC1/BLIP-II"/>
</dbReference>
<dbReference type="PANTHER" id="PTHR22872">
    <property type="entry name" value="BTK-BINDING PROTEIN-RELATED"/>
    <property type="match status" value="1"/>
</dbReference>
<feature type="repeat" description="RCC1" evidence="2">
    <location>
        <begin position="180"/>
        <end position="239"/>
    </location>
</feature>
<dbReference type="SUPFAM" id="SSF50985">
    <property type="entry name" value="RCC1/BLIP-II"/>
    <property type="match status" value="1"/>
</dbReference>
<dbReference type="AlphaFoldDB" id="A0AAU9JXM0"/>
<feature type="coiled-coil region" evidence="3">
    <location>
        <begin position="259"/>
        <end position="286"/>
    </location>
</feature>
<reference evidence="4" key="1">
    <citation type="submission" date="2021-09" db="EMBL/GenBank/DDBJ databases">
        <authorList>
            <consortium name="AG Swart"/>
            <person name="Singh M."/>
            <person name="Singh A."/>
            <person name="Seah K."/>
            <person name="Emmerich C."/>
        </authorList>
    </citation>
    <scope>NUCLEOTIDE SEQUENCE</scope>
    <source>
        <strain evidence="4">ATCC30299</strain>
    </source>
</reference>
<organism evidence="4 5">
    <name type="scientific">Blepharisma stoltei</name>
    <dbReference type="NCBI Taxonomy" id="1481888"/>
    <lineage>
        <taxon>Eukaryota</taxon>
        <taxon>Sar</taxon>
        <taxon>Alveolata</taxon>
        <taxon>Ciliophora</taxon>
        <taxon>Postciliodesmatophora</taxon>
        <taxon>Heterotrichea</taxon>
        <taxon>Heterotrichida</taxon>
        <taxon>Blepharismidae</taxon>
        <taxon>Blepharisma</taxon>
    </lineage>
</organism>
<keyword evidence="1" id="KW-0677">Repeat</keyword>
<feature type="repeat" description="RCC1" evidence="2">
    <location>
        <begin position="77"/>
        <end position="129"/>
    </location>
</feature>
<sequence>MEAHDYIAGPNGLCDVCGKSRKDCSSASEVYITGQPETAVGTQINKAILFFEQIPENCRVQQICCSKFNTFILSTTGQVFSWGDTTNALGRALEKRDDSKIPKLIYDLRSRFIVSIAAGESHVLALDNDKFIWCWGFNKFGQLGLGDTNDRNLPTKLEFISEIVRIAAGPNFSYGISQNGVVYAWGDNRNFQLGVMVDDKGAKQVRFLVPREIENHPWDKTTEIEVVGGRGNNFFYRSNMGGSMNSNITGGSGVSKSEARKIKLENEDLKRRVDLLTKKVAILEEELYSQNAEKNPEFAQGPDTALQEMQAMIRKNLSHMSTLETELNNKDTDIMRLTKEIEEIETSLHDLEQKEAEYWTEIEHRENDIRKLLAKEDKNTVKILEIKNKRDSLHEIVKSIESTKSTFYSDLTIKQDLLEKLSDEKKSMVADLAESQKKEIIYKQMIGSREKELKLLFYNRKQDNIENDLIAIINMHEAVKETALEIISKSIEATNVNEYVATSNALLRRILSEIESLKRPGKSSIVKALNNIWGILEDDIAMRLKLNDYTQGLLFHTAERISDYNDVMGIQAYDNRSPFMKKVDFIKHVFNKGSVNYTPEEIQKEEIIEEKKTKQRRGRSRRAQRNRWLCF</sequence>
<protein>
    <submittedName>
        <fullName evidence="4">Uncharacterized protein</fullName>
    </submittedName>
</protein>
<keyword evidence="3" id="KW-0175">Coiled coil</keyword>
<gene>
    <name evidence="4" type="ORF">BSTOLATCC_MIC49899</name>
</gene>
<dbReference type="EMBL" id="CAJZBQ010000049">
    <property type="protein sequence ID" value="CAG9329860.1"/>
    <property type="molecule type" value="Genomic_DNA"/>
</dbReference>
<comment type="caution">
    <text evidence="4">The sequence shown here is derived from an EMBL/GenBank/DDBJ whole genome shotgun (WGS) entry which is preliminary data.</text>
</comment>
<evidence type="ECO:0000313" key="4">
    <source>
        <dbReference type="EMBL" id="CAG9329860.1"/>
    </source>
</evidence>
<proteinExistence type="predicted"/>
<dbReference type="InterPro" id="IPR000408">
    <property type="entry name" value="Reg_chr_condens"/>
</dbReference>
<dbReference type="Gene3D" id="2.130.10.30">
    <property type="entry name" value="Regulator of chromosome condensation 1/beta-lactamase-inhibitor protein II"/>
    <property type="match status" value="1"/>
</dbReference>